<dbReference type="SUPFAM" id="SSF53335">
    <property type="entry name" value="S-adenosyl-L-methionine-dependent methyltransferases"/>
    <property type="match status" value="1"/>
</dbReference>
<reference evidence="4 5" key="1">
    <citation type="submission" date="2018-06" db="EMBL/GenBank/DDBJ databases">
        <title>Genomic Encyclopedia of Type Strains, Phase IV (KMG-IV): sequencing the most valuable type-strain genomes for metagenomic binning, comparative biology and taxonomic classification.</title>
        <authorList>
            <person name="Goeker M."/>
        </authorList>
    </citation>
    <scope>NUCLEOTIDE SEQUENCE [LARGE SCALE GENOMIC DNA]</scope>
    <source>
        <strain evidence="4 5">DSM 25532</strain>
    </source>
</reference>
<comment type="caution">
    <text evidence="4">The sequence shown here is derived from an EMBL/GenBank/DDBJ whole genome shotgun (WGS) entry which is preliminary data.</text>
</comment>
<dbReference type="GO" id="GO:0008168">
    <property type="term" value="F:methyltransferase activity"/>
    <property type="evidence" value="ECO:0007669"/>
    <property type="project" value="UniProtKB-KW"/>
</dbReference>
<dbReference type="CDD" id="cd02440">
    <property type="entry name" value="AdoMet_MTases"/>
    <property type="match status" value="1"/>
</dbReference>
<dbReference type="EMBL" id="QNRR01000002">
    <property type="protein sequence ID" value="RBP46335.1"/>
    <property type="molecule type" value="Genomic_DNA"/>
</dbReference>
<evidence type="ECO:0000256" key="2">
    <source>
        <dbReference type="ARBA" id="ARBA00022679"/>
    </source>
</evidence>
<organism evidence="4 5">
    <name type="scientific">Roseimicrobium gellanilyticum</name>
    <dbReference type="NCBI Taxonomy" id="748857"/>
    <lineage>
        <taxon>Bacteria</taxon>
        <taxon>Pseudomonadati</taxon>
        <taxon>Verrucomicrobiota</taxon>
        <taxon>Verrucomicrobiia</taxon>
        <taxon>Verrucomicrobiales</taxon>
        <taxon>Verrucomicrobiaceae</taxon>
        <taxon>Roseimicrobium</taxon>
    </lineage>
</organism>
<evidence type="ECO:0000256" key="3">
    <source>
        <dbReference type="SAM" id="MobiDB-lite"/>
    </source>
</evidence>
<dbReference type="Proteomes" id="UP000253426">
    <property type="component" value="Unassembled WGS sequence"/>
</dbReference>
<proteinExistence type="predicted"/>
<accession>A0A366HRM7</accession>
<keyword evidence="5" id="KW-1185">Reference proteome</keyword>
<dbReference type="InterPro" id="IPR002052">
    <property type="entry name" value="DNA_methylase_N6_adenine_CS"/>
</dbReference>
<dbReference type="RefSeq" id="WP_113958145.1">
    <property type="nucleotide sequence ID" value="NZ_QNRR01000002.1"/>
</dbReference>
<keyword evidence="2 4" id="KW-0808">Transferase</keyword>
<dbReference type="PIRSF" id="PIRSF004553">
    <property type="entry name" value="CHP00095"/>
    <property type="match status" value="1"/>
</dbReference>
<evidence type="ECO:0000313" key="5">
    <source>
        <dbReference type="Proteomes" id="UP000253426"/>
    </source>
</evidence>
<sequence length="228" mass="23797">MRIIAGSAGGIPVKVPPSVTRPTTDRVREAVFSMLGESVVEARVLDLFAGSGGMGLEALSRGAAHATFVEQQGQAAAIVQDNLTRSRLKGGQIVKADAFATLRRLAESGTHFDMIFADPPYAKKPGDVDFGAKLLEDENLRKVLHPNGIFVLECMVTKGDGGAIAGWDVLRDRAYGSTRILILQLPTLTPNDGAIPGAAALQSSPAPDAAGHGAESLEEDEGARGQVG</sequence>
<dbReference type="OrthoDB" id="9803017at2"/>
<evidence type="ECO:0000256" key="1">
    <source>
        <dbReference type="ARBA" id="ARBA00022603"/>
    </source>
</evidence>
<dbReference type="AlphaFoldDB" id="A0A366HRM7"/>
<keyword evidence="1 4" id="KW-0489">Methyltransferase</keyword>
<name>A0A366HRM7_9BACT</name>
<dbReference type="GO" id="GO:0031167">
    <property type="term" value="P:rRNA methylation"/>
    <property type="evidence" value="ECO:0007669"/>
    <property type="project" value="InterPro"/>
</dbReference>
<dbReference type="PANTHER" id="PTHR43542:SF1">
    <property type="entry name" value="METHYLTRANSFERASE"/>
    <property type="match status" value="1"/>
</dbReference>
<gene>
    <name evidence="4" type="ORF">DES53_102724</name>
</gene>
<dbReference type="InterPro" id="IPR004398">
    <property type="entry name" value="RNA_MeTrfase_RsmD"/>
</dbReference>
<dbReference type="Gene3D" id="3.40.50.150">
    <property type="entry name" value="Vaccinia Virus protein VP39"/>
    <property type="match status" value="1"/>
</dbReference>
<protein>
    <submittedName>
        <fullName evidence="4">16S rRNA (Guanine966-N2)-methyltransferase</fullName>
    </submittedName>
</protein>
<feature type="region of interest" description="Disordered" evidence="3">
    <location>
        <begin position="196"/>
        <end position="228"/>
    </location>
</feature>
<dbReference type="GO" id="GO:0003676">
    <property type="term" value="F:nucleic acid binding"/>
    <property type="evidence" value="ECO:0007669"/>
    <property type="project" value="InterPro"/>
</dbReference>
<dbReference type="PANTHER" id="PTHR43542">
    <property type="entry name" value="METHYLTRANSFERASE"/>
    <property type="match status" value="1"/>
</dbReference>
<evidence type="ECO:0000313" key="4">
    <source>
        <dbReference type="EMBL" id="RBP46335.1"/>
    </source>
</evidence>
<dbReference type="NCBIfam" id="TIGR00095">
    <property type="entry name" value="16S rRNA (guanine(966)-N(2))-methyltransferase RsmD"/>
    <property type="match status" value="1"/>
</dbReference>
<dbReference type="PROSITE" id="PS00092">
    <property type="entry name" value="N6_MTASE"/>
    <property type="match status" value="1"/>
</dbReference>
<dbReference type="InterPro" id="IPR029063">
    <property type="entry name" value="SAM-dependent_MTases_sf"/>
</dbReference>
<dbReference type="Pfam" id="PF03602">
    <property type="entry name" value="Cons_hypoth95"/>
    <property type="match status" value="1"/>
</dbReference>